<gene>
    <name evidence="2" type="ORF">CPY51_29765</name>
</gene>
<dbReference type="EMBL" id="PCDP01000076">
    <property type="protein sequence ID" value="PZM07951.1"/>
    <property type="molecule type" value="Genomic_DNA"/>
</dbReference>
<dbReference type="Proteomes" id="UP000248925">
    <property type="component" value="Unassembled WGS sequence"/>
</dbReference>
<keyword evidence="1" id="KW-0175">Coiled coil</keyword>
<reference evidence="2 3" key="1">
    <citation type="journal article" date="2018" name="Sci. Rep.">
        <title>Rhizobium tumorigenes sp. nov., a novel plant tumorigenic bacterium isolated from cane gall tumors on thornless blackberry.</title>
        <authorList>
            <person name="Kuzmanovi N."/>
            <person name="Smalla K."/>
            <person name="Gronow S."/>
            <person name="PuBawska J."/>
        </authorList>
    </citation>
    <scope>NUCLEOTIDE SEQUENCE [LARGE SCALE GENOMIC DNA]</scope>
    <source>
        <strain evidence="2 3">CCBAU 85046</strain>
    </source>
</reference>
<sequence>MSEDSEVQKRLINQLSSVIDAMKALNERISGNLETLGRFEAEFTKLSRQNNQLRNDILDVKSEVDQFRSEANQRLQALLHRMDEIENVVDGNSNRIRELRVEGRGQYNDSLTAI</sequence>
<evidence type="ECO:0000313" key="2">
    <source>
        <dbReference type="EMBL" id="PZM07951.1"/>
    </source>
</evidence>
<dbReference type="RefSeq" id="WP_111163990.1">
    <property type="nucleotide sequence ID" value="NZ_PCDP01000076.1"/>
</dbReference>
<proteinExistence type="predicted"/>
<evidence type="ECO:0000256" key="1">
    <source>
        <dbReference type="SAM" id="Coils"/>
    </source>
</evidence>
<evidence type="ECO:0000313" key="3">
    <source>
        <dbReference type="Proteomes" id="UP000248925"/>
    </source>
</evidence>
<comment type="caution">
    <text evidence="2">The sequence shown here is derived from an EMBL/GenBank/DDBJ whole genome shotgun (WGS) entry which is preliminary data.</text>
</comment>
<dbReference type="SUPFAM" id="SSF58104">
    <property type="entry name" value="Methyl-accepting chemotaxis protein (MCP) signaling domain"/>
    <property type="match status" value="1"/>
</dbReference>
<feature type="coiled-coil region" evidence="1">
    <location>
        <begin position="36"/>
        <end position="102"/>
    </location>
</feature>
<keyword evidence="3" id="KW-1185">Reference proteome</keyword>
<organism evidence="2 3">
    <name type="scientific">Rhizobium tubonense</name>
    <dbReference type="NCBI Taxonomy" id="484088"/>
    <lineage>
        <taxon>Bacteria</taxon>
        <taxon>Pseudomonadati</taxon>
        <taxon>Pseudomonadota</taxon>
        <taxon>Alphaproteobacteria</taxon>
        <taxon>Hyphomicrobiales</taxon>
        <taxon>Rhizobiaceae</taxon>
        <taxon>Rhizobium/Agrobacterium group</taxon>
        <taxon>Rhizobium</taxon>
    </lineage>
</organism>
<dbReference type="OrthoDB" id="8402068at2"/>
<dbReference type="AlphaFoldDB" id="A0A2W4C4G4"/>
<name>A0A2W4C4G4_9HYPH</name>
<accession>A0A2W4C4G4</accession>
<protein>
    <submittedName>
        <fullName evidence="2">Uncharacterized protein</fullName>
    </submittedName>
</protein>